<dbReference type="Proteomes" id="UP000324832">
    <property type="component" value="Unassembled WGS sequence"/>
</dbReference>
<evidence type="ECO:0000313" key="2">
    <source>
        <dbReference type="Proteomes" id="UP000324832"/>
    </source>
</evidence>
<accession>A0A5E4R137</accession>
<protein>
    <submittedName>
        <fullName evidence="1">Uncharacterized protein</fullName>
    </submittedName>
</protein>
<name>A0A5E4R137_9NEOP</name>
<sequence>ILFIKSNTLHPSVLTPKQLYNDLLNVYKNIPKYRDLPINLDLSNIHVFICRFNFILLL</sequence>
<keyword evidence="2" id="KW-1185">Reference proteome</keyword>
<organism evidence="1 2">
    <name type="scientific">Leptidea sinapis</name>
    <dbReference type="NCBI Taxonomy" id="189913"/>
    <lineage>
        <taxon>Eukaryota</taxon>
        <taxon>Metazoa</taxon>
        <taxon>Ecdysozoa</taxon>
        <taxon>Arthropoda</taxon>
        <taxon>Hexapoda</taxon>
        <taxon>Insecta</taxon>
        <taxon>Pterygota</taxon>
        <taxon>Neoptera</taxon>
        <taxon>Endopterygota</taxon>
        <taxon>Lepidoptera</taxon>
        <taxon>Glossata</taxon>
        <taxon>Ditrysia</taxon>
        <taxon>Papilionoidea</taxon>
        <taxon>Pieridae</taxon>
        <taxon>Dismorphiinae</taxon>
        <taxon>Leptidea</taxon>
    </lineage>
</organism>
<dbReference type="EMBL" id="FZQP02006788">
    <property type="protein sequence ID" value="VVD03649.1"/>
    <property type="molecule type" value="Genomic_DNA"/>
</dbReference>
<feature type="non-terminal residue" evidence="1">
    <location>
        <position position="1"/>
    </location>
</feature>
<dbReference type="AlphaFoldDB" id="A0A5E4R137"/>
<gene>
    <name evidence="1" type="ORF">LSINAPIS_LOCUS13601</name>
</gene>
<reference evidence="1 2" key="1">
    <citation type="submission" date="2017-07" db="EMBL/GenBank/DDBJ databases">
        <authorList>
            <person name="Talla V."/>
            <person name="Backstrom N."/>
        </authorList>
    </citation>
    <scope>NUCLEOTIDE SEQUENCE [LARGE SCALE GENOMIC DNA]</scope>
</reference>
<proteinExistence type="predicted"/>
<evidence type="ECO:0000313" key="1">
    <source>
        <dbReference type="EMBL" id="VVD03649.1"/>
    </source>
</evidence>